<dbReference type="Proteomes" id="UP000321424">
    <property type="component" value="Unassembled WGS sequence"/>
</dbReference>
<dbReference type="EMBL" id="BJXA01000014">
    <property type="protein sequence ID" value="GEM38162.1"/>
    <property type="molecule type" value="Genomic_DNA"/>
</dbReference>
<reference evidence="1 2" key="1">
    <citation type="submission" date="2019-07" db="EMBL/GenBank/DDBJ databases">
        <title>Whole genome shotgun sequence of Nocardia ninae NBRC 108245.</title>
        <authorList>
            <person name="Hosoyama A."/>
            <person name="Uohara A."/>
            <person name="Ohji S."/>
            <person name="Ichikawa N."/>
        </authorList>
    </citation>
    <scope>NUCLEOTIDE SEQUENCE [LARGE SCALE GENOMIC DNA]</scope>
    <source>
        <strain evidence="1 2">NBRC 108245</strain>
    </source>
</reference>
<dbReference type="AlphaFoldDB" id="A0A511MBX4"/>
<accession>A0A511MBX4</accession>
<protein>
    <submittedName>
        <fullName evidence="1">Uncharacterized protein</fullName>
    </submittedName>
</protein>
<comment type="caution">
    <text evidence="1">The sequence shown here is derived from an EMBL/GenBank/DDBJ whole genome shotgun (WGS) entry which is preliminary data.</text>
</comment>
<organism evidence="1 2">
    <name type="scientific">Nocardia ninae NBRC 108245</name>
    <dbReference type="NCBI Taxonomy" id="1210091"/>
    <lineage>
        <taxon>Bacteria</taxon>
        <taxon>Bacillati</taxon>
        <taxon>Actinomycetota</taxon>
        <taxon>Actinomycetes</taxon>
        <taxon>Mycobacteriales</taxon>
        <taxon>Nocardiaceae</taxon>
        <taxon>Nocardia</taxon>
    </lineage>
</organism>
<gene>
    <name evidence="1" type="ORF">NN4_26810</name>
</gene>
<name>A0A511MBX4_9NOCA</name>
<keyword evidence="2" id="KW-1185">Reference proteome</keyword>
<proteinExistence type="predicted"/>
<evidence type="ECO:0000313" key="2">
    <source>
        <dbReference type="Proteomes" id="UP000321424"/>
    </source>
</evidence>
<sequence>MSVYTDLVRARELDGGTVTALDIATLERIVKDVEGVSLHSNYRGRGMYDRACVGVEVLQRGMAMVAAFDIACALAERDGDGVDLEAIRDHLVELAGHECQDGMGLNIIVYWSNLVAIVD</sequence>
<evidence type="ECO:0000313" key="1">
    <source>
        <dbReference type="EMBL" id="GEM38162.1"/>
    </source>
</evidence>